<evidence type="ECO:0000256" key="1">
    <source>
        <dbReference type="SAM" id="MobiDB-lite"/>
    </source>
</evidence>
<gene>
    <name evidence="2" type="ORF">AVDCRST_MAG72-2470</name>
</gene>
<evidence type="ECO:0000313" key="2">
    <source>
        <dbReference type="EMBL" id="CAA9363291.1"/>
    </source>
</evidence>
<feature type="compositionally biased region" description="Basic and acidic residues" evidence="1">
    <location>
        <begin position="106"/>
        <end position="117"/>
    </location>
</feature>
<feature type="compositionally biased region" description="Basic residues" evidence="1">
    <location>
        <begin position="184"/>
        <end position="197"/>
    </location>
</feature>
<protein>
    <submittedName>
        <fullName evidence="2">Two-component transcriptional response regulator PdtaR, LuxR family</fullName>
    </submittedName>
</protein>
<organism evidence="2">
    <name type="scientific">uncultured Nocardioidaceae bacterium</name>
    <dbReference type="NCBI Taxonomy" id="253824"/>
    <lineage>
        <taxon>Bacteria</taxon>
        <taxon>Bacillati</taxon>
        <taxon>Actinomycetota</taxon>
        <taxon>Actinomycetes</taxon>
        <taxon>Propionibacteriales</taxon>
        <taxon>Nocardioidaceae</taxon>
        <taxon>environmental samples</taxon>
    </lineage>
</organism>
<sequence length="197" mass="20644">GDCRGRDPHPARPRRDARGGGVPRRRSGGGRGEGRRARRAAASRPRPARRQDAQARRDIGSRADRRAAHRRGGDPDRLQPAGPGGAGEGRRCDGLPRQAVHQGRPGARDRGGAEPVRRAQAAGVGGRGTERRAGDQEAGGPGKGRAAAPAAAERARGVPLDPEDRDGPAGVDAAGRGRCAGPRPHAHRQRRAPKRTL</sequence>
<feature type="non-terminal residue" evidence="2">
    <location>
        <position position="1"/>
    </location>
</feature>
<feature type="non-terminal residue" evidence="2">
    <location>
        <position position="197"/>
    </location>
</feature>
<accession>A0A6J4MM23</accession>
<dbReference type="EMBL" id="CADCUJ010000103">
    <property type="protein sequence ID" value="CAA9363291.1"/>
    <property type="molecule type" value="Genomic_DNA"/>
</dbReference>
<proteinExistence type="predicted"/>
<reference evidence="2" key="1">
    <citation type="submission" date="2020-02" db="EMBL/GenBank/DDBJ databases">
        <authorList>
            <person name="Meier V. D."/>
        </authorList>
    </citation>
    <scope>NUCLEOTIDE SEQUENCE</scope>
    <source>
        <strain evidence="2">AVDCRST_MAG72</strain>
    </source>
</reference>
<name>A0A6J4MM23_9ACTN</name>
<feature type="region of interest" description="Disordered" evidence="1">
    <location>
        <begin position="1"/>
        <end position="197"/>
    </location>
</feature>
<dbReference type="AlphaFoldDB" id="A0A6J4MM23"/>
<feature type="compositionally biased region" description="Basic and acidic residues" evidence="1">
    <location>
        <begin position="1"/>
        <end position="18"/>
    </location>
</feature>
<feature type="compositionally biased region" description="Basic and acidic residues" evidence="1">
    <location>
        <begin position="49"/>
        <end position="77"/>
    </location>
</feature>